<dbReference type="InterPro" id="IPR029050">
    <property type="entry name" value="Immunoprotect_excell_Ig-like"/>
</dbReference>
<comment type="caution">
    <text evidence="3">The sequence shown here is derived from an EMBL/GenBank/DDBJ whole genome shotgun (WGS) entry which is preliminary data.</text>
</comment>
<dbReference type="AlphaFoldDB" id="A0A2R5HGQ6"/>
<accession>A0A2R5HGQ6</accession>
<protein>
    <recommendedName>
        <fullName evidence="2">DUF4352 domain-containing protein</fullName>
    </recommendedName>
</protein>
<keyword evidence="4" id="KW-1185">Reference proteome</keyword>
<name>A0A2R5HGQ6_9LACT</name>
<dbReference type="Proteomes" id="UP000245021">
    <property type="component" value="Unassembled WGS sequence"/>
</dbReference>
<gene>
    <name evidence="3" type="ORF">NtB2_01183</name>
</gene>
<evidence type="ECO:0000259" key="2">
    <source>
        <dbReference type="Pfam" id="PF11611"/>
    </source>
</evidence>
<feature type="domain" description="DUF4352" evidence="2">
    <location>
        <begin position="52"/>
        <end position="143"/>
    </location>
</feature>
<dbReference type="InterPro" id="IPR029051">
    <property type="entry name" value="DUF4352"/>
</dbReference>
<evidence type="ECO:0000313" key="3">
    <source>
        <dbReference type="EMBL" id="GBG97046.1"/>
    </source>
</evidence>
<dbReference type="EMBL" id="BFFO01000006">
    <property type="protein sequence ID" value="GBG97046.1"/>
    <property type="molecule type" value="Genomic_DNA"/>
</dbReference>
<proteinExistence type="predicted"/>
<dbReference type="Gene3D" id="2.60.40.1240">
    <property type="match status" value="1"/>
</dbReference>
<organism evidence="3 4">
    <name type="scientific">Lactococcus termiticola</name>
    <dbReference type="NCBI Taxonomy" id="2169526"/>
    <lineage>
        <taxon>Bacteria</taxon>
        <taxon>Bacillati</taxon>
        <taxon>Bacillota</taxon>
        <taxon>Bacilli</taxon>
        <taxon>Lactobacillales</taxon>
        <taxon>Streptococcaceae</taxon>
        <taxon>Lactococcus</taxon>
    </lineage>
</organism>
<evidence type="ECO:0000313" key="4">
    <source>
        <dbReference type="Proteomes" id="UP000245021"/>
    </source>
</evidence>
<sequence length="354" mass="38519">MIGLTILASLSLMTACGKHKAEVKPATSTSTSSQVTEEVKISYGAATPIFSDDKQAKENQEFIAVEVTVQNPKKDGLKAISASDFSLKDKAGNKLAVTDLKSKDGKSYQTLTKQNLKSGQLYQAYLTFEVNTKESYDLVYDKNEAGKLDMSGLAKGQDQALQVANDYVAAAFLGADTTNANFKKAEEAFTKAGTDYYKSLKLFNGTAKDITMTKEEAATAVKGMMVANKAKAKTDYQLKVLYPTFMQVELKPSTIHFTDISFDKTQQDWVDGQPDSSFDPDNSGNLVLKADKQAELNAYTFGQIPKLLGELKAKKSTGATLSLSKTVGADWALAGSEVNNADYKNLEQAYYYGR</sequence>
<keyword evidence="1" id="KW-0732">Signal</keyword>
<dbReference type="Pfam" id="PF11611">
    <property type="entry name" value="DUF4352"/>
    <property type="match status" value="1"/>
</dbReference>
<reference evidence="3 4" key="1">
    <citation type="journal article" date="2018" name="Genome Announc.">
        <title>Draft Genome Sequence of Lactococcus sp. Strain NtB2 (JCM 32569), Isolated from the Gut of the Higher Termite Nasutitermes takasagoensis.</title>
        <authorList>
            <person name="Noda S."/>
            <person name="Aihara C."/>
            <person name="Yuki M."/>
            <person name="Ohkuma M."/>
        </authorList>
    </citation>
    <scope>NUCLEOTIDE SEQUENCE [LARGE SCALE GENOMIC DNA]</scope>
    <source>
        <strain evidence="3 4">NtB2</strain>
    </source>
</reference>
<evidence type="ECO:0000256" key="1">
    <source>
        <dbReference type="ARBA" id="ARBA00022729"/>
    </source>
</evidence>